<dbReference type="InterPro" id="IPR000595">
    <property type="entry name" value="cNMP-bd_dom"/>
</dbReference>
<accession>A0ABT4R3D8</accession>
<dbReference type="InterPro" id="IPR036390">
    <property type="entry name" value="WH_DNA-bd_sf"/>
</dbReference>
<dbReference type="SUPFAM" id="SSF51206">
    <property type="entry name" value="cAMP-binding domain-like"/>
    <property type="match status" value="1"/>
</dbReference>
<feature type="domain" description="Cyclic nucleotide-binding" evidence="4">
    <location>
        <begin position="16"/>
        <end position="136"/>
    </location>
</feature>
<keyword evidence="1" id="KW-0805">Transcription regulation</keyword>
<evidence type="ECO:0000256" key="1">
    <source>
        <dbReference type="ARBA" id="ARBA00023015"/>
    </source>
</evidence>
<dbReference type="RefSeq" id="WP_269908601.1">
    <property type="nucleotide sequence ID" value="NZ_JAPFQA010000025.1"/>
</dbReference>
<dbReference type="Pfam" id="PF00027">
    <property type="entry name" value="cNMP_binding"/>
    <property type="match status" value="1"/>
</dbReference>
<feature type="domain" description="HTH crp-type" evidence="5">
    <location>
        <begin position="150"/>
        <end position="223"/>
    </location>
</feature>
<dbReference type="SMART" id="SM00100">
    <property type="entry name" value="cNMP"/>
    <property type="match status" value="1"/>
</dbReference>
<dbReference type="Gene3D" id="2.60.120.10">
    <property type="entry name" value="Jelly Rolls"/>
    <property type="match status" value="1"/>
</dbReference>
<protein>
    <submittedName>
        <fullName evidence="6">Crp/Fnr family transcriptional regulator</fullName>
    </submittedName>
</protein>
<dbReference type="Proteomes" id="UP001152178">
    <property type="component" value="Unassembled WGS sequence"/>
</dbReference>
<dbReference type="CDD" id="cd00038">
    <property type="entry name" value="CAP_ED"/>
    <property type="match status" value="1"/>
</dbReference>
<evidence type="ECO:0000313" key="7">
    <source>
        <dbReference type="Proteomes" id="UP001152178"/>
    </source>
</evidence>
<gene>
    <name evidence="6" type="ORF">OOJ09_29610</name>
</gene>
<keyword evidence="3" id="KW-0804">Transcription</keyword>
<evidence type="ECO:0000256" key="3">
    <source>
        <dbReference type="ARBA" id="ARBA00023163"/>
    </source>
</evidence>
<dbReference type="PROSITE" id="PS50042">
    <property type="entry name" value="CNMP_BINDING_3"/>
    <property type="match status" value="1"/>
</dbReference>
<dbReference type="SUPFAM" id="SSF46785">
    <property type="entry name" value="Winged helix' DNA-binding domain"/>
    <property type="match status" value="1"/>
</dbReference>
<reference evidence="6" key="1">
    <citation type="submission" date="2022-11" db="EMBL/GenBank/DDBJ databases">
        <authorList>
            <person name="Coimbra C."/>
        </authorList>
    </citation>
    <scope>NUCLEOTIDE SEQUENCE</scope>
    <source>
        <strain evidence="6">Jales19</strain>
    </source>
</reference>
<keyword evidence="7" id="KW-1185">Reference proteome</keyword>
<dbReference type="Gene3D" id="1.10.10.10">
    <property type="entry name" value="Winged helix-like DNA-binding domain superfamily/Winged helix DNA-binding domain"/>
    <property type="match status" value="1"/>
</dbReference>
<dbReference type="PANTHER" id="PTHR24567:SF68">
    <property type="entry name" value="DNA-BINDING TRANSCRIPTIONAL DUAL REGULATOR CRP"/>
    <property type="match status" value="1"/>
</dbReference>
<dbReference type="PROSITE" id="PS51063">
    <property type="entry name" value="HTH_CRP_2"/>
    <property type="match status" value="1"/>
</dbReference>
<evidence type="ECO:0000259" key="4">
    <source>
        <dbReference type="PROSITE" id="PS50042"/>
    </source>
</evidence>
<name>A0ABT4R3D8_9HYPH</name>
<dbReference type="InterPro" id="IPR036388">
    <property type="entry name" value="WH-like_DNA-bd_sf"/>
</dbReference>
<dbReference type="Pfam" id="PF13545">
    <property type="entry name" value="HTH_Crp_2"/>
    <property type="match status" value="1"/>
</dbReference>
<dbReference type="PANTHER" id="PTHR24567">
    <property type="entry name" value="CRP FAMILY TRANSCRIPTIONAL REGULATORY PROTEIN"/>
    <property type="match status" value="1"/>
</dbReference>
<comment type="caution">
    <text evidence="6">The sequence shown here is derived from an EMBL/GenBank/DDBJ whole genome shotgun (WGS) entry which is preliminary data.</text>
</comment>
<dbReference type="InterPro" id="IPR012318">
    <property type="entry name" value="HTH_CRP"/>
</dbReference>
<dbReference type="SMART" id="SM00419">
    <property type="entry name" value="HTH_CRP"/>
    <property type="match status" value="1"/>
</dbReference>
<keyword evidence="2" id="KW-0238">DNA-binding</keyword>
<evidence type="ECO:0000313" key="6">
    <source>
        <dbReference type="EMBL" id="MCZ8548347.1"/>
    </source>
</evidence>
<dbReference type="EMBL" id="JAPFQA010000025">
    <property type="protein sequence ID" value="MCZ8548347.1"/>
    <property type="molecule type" value="Genomic_DNA"/>
</dbReference>
<proteinExistence type="predicted"/>
<dbReference type="InterPro" id="IPR050397">
    <property type="entry name" value="Env_Response_Regulators"/>
</dbReference>
<evidence type="ECO:0000256" key="2">
    <source>
        <dbReference type="ARBA" id="ARBA00023125"/>
    </source>
</evidence>
<dbReference type="InterPro" id="IPR014710">
    <property type="entry name" value="RmlC-like_jellyroll"/>
</dbReference>
<organism evidence="6 7">
    <name type="scientific">Mesorhizobium qingshengii</name>
    <dbReference type="NCBI Taxonomy" id="1165689"/>
    <lineage>
        <taxon>Bacteria</taxon>
        <taxon>Pseudomonadati</taxon>
        <taxon>Pseudomonadota</taxon>
        <taxon>Alphaproteobacteria</taxon>
        <taxon>Hyphomicrobiales</taxon>
        <taxon>Phyllobacteriaceae</taxon>
        <taxon>Mesorhizobium</taxon>
    </lineage>
</organism>
<sequence length="238" mass="25249">MAGMQDLSAAIERAPIFLGLDKHVLSRIAGIMRPQRIGAGRQVLVEGEPCTGLFLVVEGQIRLIKSAAEGRDQVLGILGPGATFNEIAVFDGGPNPFGAVSVGAAFLGFLPKSDMIRLLDQHPEVARAALKILSSRQRSLGSMVEDLALRDVTARVARLLLGCVGHHGHIIESAETACEQITHQEIASMVGSVREVAQRALKQLERDGAISLQRSRVCVRDVSKLKAWAGGVGHAGVG</sequence>
<evidence type="ECO:0000259" key="5">
    <source>
        <dbReference type="PROSITE" id="PS51063"/>
    </source>
</evidence>
<dbReference type="InterPro" id="IPR018490">
    <property type="entry name" value="cNMP-bd_dom_sf"/>
</dbReference>